<protein>
    <submittedName>
        <fullName evidence="3">Uncharacterized protein</fullName>
    </submittedName>
</protein>
<evidence type="ECO:0000313" key="4">
    <source>
        <dbReference type="Proteomes" id="UP000297814"/>
    </source>
</evidence>
<accession>A0A4Z1H245</accession>
<feature type="region of interest" description="Disordered" evidence="1">
    <location>
        <begin position="202"/>
        <end position="252"/>
    </location>
</feature>
<dbReference type="EMBL" id="PQXK01000004">
    <property type="protein sequence ID" value="TGO42938.1"/>
    <property type="molecule type" value="Genomic_DNA"/>
</dbReference>
<proteinExistence type="predicted"/>
<keyword evidence="2" id="KW-1133">Transmembrane helix</keyword>
<sequence length="252" mass="27544">MSGDLYPRLLSISKENHRHTQIRCIYVSSLCLVVAITCTVFEAFAASTFIFCHQLDIVFLYWSFWTLLQVGSTIAIFGIGLARLWSYMGRESLPVNQSELNAEAENQACASSVPTAELLGFTLDSRPIIAFPRLSGAPHPMARYLSTTDDGRSIYIYGAIPTDTIDVDINSNSVRRSLYMAAGKMEQSGRISRTVTFDCEPEASSASVSSTTSRTSLLGSIRGERSTSRSPISVGGSRLGPTNVCEDDVQEE</sequence>
<evidence type="ECO:0000313" key="3">
    <source>
        <dbReference type="EMBL" id="TGO42938.1"/>
    </source>
</evidence>
<keyword evidence="2" id="KW-0812">Transmembrane</keyword>
<organism evidence="3 4">
    <name type="scientific">Botrytis hyacinthi</name>
    <dbReference type="NCBI Taxonomy" id="278943"/>
    <lineage>
        <taxon>Eukaryota</taxon>
        <taxon>Fungi</taxon>
        <taxon>Dikarya</taxon>
        <taxon>Ascomycota</taxon>
        <taxon>Pezizomycotina</taxon>
        <taxon>Leotiomycetes</taxon>
        <taxon>Helotiales</taxon>
        <taxon>Sclerotiniaceae</taxon>
        <taxon>Botrytis</taxon>
    </lineage>
</organism>
<feature type="transmembrane region" description="Helical" evidence="2">
    <location>
        <begin position="24"/>
        <end position="51"/>
    </location>
</feature>
<feature type="transmembrane region" description="Helical" evidence="2">
    <location>
        <begin position="57"/>
        <end position="82"/>
    </location>
</feature>
<evidence type="ECO:0000256" key="1">
    <source>
        <dbReference type="SAM" id="MobiDB-lite"/>
    </source>
</evidence>
<comment type="caution">
    <text evidence="3">The sequence shown here is derived from an EMBL/GenBank/DDBJ whole genome shotgun (WGS) entry which is preliminary data.</text>
</comment>
<dbReference type="Proteomes" id="UP000297814">
    <property type="component" value="Unassembled WGS sequence"/>
</dbReference>
<keyword evidence="2" id="KW-0472">Membrane</keyword>
<name>A0A4Z1H245_9HELO</name>
<feature type="compositionally biased region" description="Low complexity" evidence="1">
    <location>
        <begin position="204"/>
        <end position="216"/>
    </location>
</feature>
<gene>
    <name evidence="3" type="ORF">BHYA_0004g00640</name>
</gene>
<dbReference type="AlphaFoldDB" id="A0A4Z1H245"/>
<evidence type="ECO:0000256" key="2">
    <source>
        <dbReference type="SAM" id="Phobius"/>
    </source>
</evidence>
<keyword evidence="4" id="KW-1185">Reference proteome</keyword>
<reference evidence="3 4" key="1">
    <citation type="submission" date="2017-12" db="EMBL/GenBank/DDBJ databases">
        <title>Comparative genomics of Botrytis spp.</title>
        <authorList>
            <person name="Valero-Jimenez C.A."/>
            <person name="Tapia P."/>
            <person name="Veloso J."/>
            <person name="Silva-Moreno E."/>
            <person name="Staats M."/>
            <person name="Valdes J.H."/>
            <person name="Van Kan J.A.L."/>
        </authorList>
    </citation>
    <scope>NUCLEOTIDE SEQUENCE [LARGE SCALE GENOMIC DNA]</scope>
    <source>
        <strain evidence="3 4">Bh0001</strain>
    </source>
</reference>